<gene>
    <name evidence="2" type="ORF">CWI37_0213p0040</name>
</gene>
<protein>
    <submittedName>
        <fullName evidence="2">Uncharacterized protein</fullName>
    </submittedName>
</protein>
<dbReference type="Proteomes" id="UP000292362">
    <property type="component" value="Unassembled WGS sequence"/>
</dbReference>
<dbReference type="VEuPathDB" id="MicrosporidiaDB:CWI37_0213p0040"/>
<name>A0A4Q9L9F7_9MICR</name>
<reference evidence="2 3" key="1">
    <citation type="submission" date="2017-12" db="EMBL/GenBank/DDBJ databases">
        <authorList>
            <person name="Pombert J.-F."/>
            <person name="Haag K.L."/>
            <person name="Ebert D."/>
        </authorList>
    </citation>
    <scope>NUCLEOTIDE SEQUENCE [LARGE SCALE GENOMIC DNA]</scope>
    <source>
        <strain evidence="2">FI-OER-3-3</strain>
    </source>
</reference>
<proteinExistence type="predicted"/>
<evidence type="ECO:0000313" key="2">
    <source>
        <dbReference type="EMBL" id="TBU03905.1"/>
    </source>
</evidence>
<comment type="caution">
    <text evidence="2">The sequence shown here is derived from an EMBL/GenBank/DDBJ whole genome shotgun (WGS) entry which is preliminary data.</text>
</comment>
<accession>A0A4Q9L9F7</accession>
<feature type="region of interest" description="Disordered" evidence="1">
    <location>
        <begin position="428"/>
        <end position="473"/>
    </location>
</feature>
<feature type="compositionally biased region" description="Polar residues" evidence="1">
    <location>
        <begin position="436"/>
        <end position="461"/>
    </location>
</feature>
<feature type="compositionally biased region" description="Low complexity" evidence="1">
    <location>
        <begin position="163"/>
        <end position="183"/>
    </location>
</feature>
<evidence type="ECO:0000256" key="1">
    <source>
        <dbReference type="SAM" id="MobiDB-lite"/>
    </source>
</evidence>
<dbReference type="AlphaFoldDB" id="A0A4Q9L9F7"/>
<evidence type="ECO:0000313" key="3">
    <source>
        <dbReference type="Proteomes" id="UP000292362"/>
    </source>
</evidence>
<dbReference type="EMBL" id="PITJ01000213">
    <property type="protein sequence ID" value="TBU03905.1"/>
    <property type="molecule type" value="Genomic_DNA"/>
</dbReference>
<sequence>MTFPLSSEDGKDKMIKILHKDEYSHDIALDYHEGEITYTHEVNDPLAVFKLINKGQGFEKKVGIEPRNAAGKRMDKNEKGNLILSSDDKQPPPLWTIKKEGEFHKLSIEDFCLAFHHDTPHTEQCKSGDPDQQFMIIFDPEKNKKAEKRDLYGPHTATKLQQGTSSNTSNSTGSSKSGSESFGSEMLDQFSNMMKHFLENPPNNINGNKTAQPVVAALGTPALVVSKTAAERIIPKDVHFTVTSTAIERSIITSTDIVTETQTSVSTIYTTSVFKETKTVDVTKTKEETITTTVAYSYIEKISTLTPEKTCKPRAVATVMSQKIEPAPLNINPACLKPTPYSKLSPDIPRHTFSDTVNYVAGYVKSNTPQLLNPYIAKTEVRANQESSSDDILEEEVFHKFLKDFDGVEFSDNESNLPSNADVPHVHIHSKKGKKANNTLSYPNNLISNGEMQNVRNPSLHNSREPKSGDLSDNLFNKISNVVAEFEKYKSTFLTENTQKDD</sequence>
<organism evidence="2 3">
    <name type="scientific">Hamiltosporidium tvaerminnensis</name>
    <dbReference type="NCBI Taxonomy" id="1176355"/>
    <lineage>
        <taxon>Eukaryota</taxon>
        <taxon>Fungi</taxon>
        <taxon>Fungi incertae sedis</taxon>
        <taxon>Microsporidia</taxon>
        <taxon>Dubosqiidae</taxon>
        <taxon>Hamiltosporidium</taxon>
    </lineage>
</organism>
<feature type="region of interest" description="Disordered" evidence="1">
    <location>
        <begin position="155"/>
        <end position="183"/>
    </location>
</feature>